<accession>A1R9F4</accession>
<reference evidence="1 2" key="1">
    <citation type="journal article" date="2006" name="PLoS Genet.">
        <title>Secrets of soil survival revealed by the genome sequence of Arthrobacter aurescens TC1.</title>
        <authorList>
            <person name="Mongodin E.F."/>
            <person name="Shapir N."/>
            <person name="Daugherty S.C."/>
            <person name="DeBoy R.T."/>
            <person name="Emerson J.B."/>
            <person name="Shvartzbeyn A."/>
            <person name="Radune D."/>
            <person name="Vamathevan J."/>
            <person name="Riggs F."/>
            <person name="Grinberg V."/>
            <person name="Khouri H."/>
            <person name="Wackett L.P."/>
            <person name="Nelson K.E."/>
            <person name="Sadowsky M.J."/>
        </authorList>
    </citation>
    <scope>NUCLEOTIDE SEQUENCE [LARGE SCALE GENOMIC DNA]</scope>
    <source>
        <strain evidence="1 2">TC1</strain>
    </source>
</reference>
<dbReference type="HOGENOM" id="CLU_757896_0_0_11"/>
<dbReference type="AlphaFoldDB" id="A1R9F4"/>
<name>A1R9F4_PAEAT</name>
<protein>
    <submittedName>
        <fullName evidence="1">Uncharacterized protein</fullName>
    </submittedName>
</protein>
<evidence type="ECO:0000313" key="2">
    <source>
        <dbReference type="Proteomes" id="UP000000637"/>
    </source>
</evidence>
<sequence length="365" mass="40639">MIGRSKKLRSVASHKRVVLINSYRMKEAQRLIQSQLYPAQHLWGLWNLSDNWRASVTDICLNHVGEKHRLLRLIIGQVERLVGDPIQAAWALTGVNSGSLVYAANPKTGTLIGLLKRLRLVRIPYVVLVHSYPISRWAKWCLEPADAVLVFSDRIKQLMELDGVPPTTITVAGWGPDLSWTQYDVGLAEVQADFIAAGKTNRDYKSLRKLAGSGQLDGYILDGDVAAAFRQGELTESAGRPSYPEVMALMAKSQVVIIPLLDPSMLSGLTEFSDALALGRPVVMTRNDWMPLDIETLGIGVWLDSHDPVSVHAAVKKAAAIPQEQVLEVARWFNMQTFSKTLEKVLDEVWTRTRSENHNSENQNA</sequence>
<dbReference type="Gene3D" id="3.40.50.2000">
    <property type="entry name" value="Glycogen Phosphorylase B"/>
    <property type="match status" value="1"/>
</dbReference>
<gene>
    <name evidence="1" type="ordered locus">AAur_3167</name>
</gene>
<proteinExistence type="predicted"/>
<dbReference type="eggNOG" id="COG0438">
    <property type="taxonomic scope" value="Bacteria"/>
</dbReference>
<dbReference type="STRING" id="290340.AAur_3167"/>
<evidence type="ECO:0000313" key="1">
    <source>
        <dbReference type="EMBL" id="ABM09761.1"/>
    </source>
</evidence>
<organism evidence="1 2">
    <name type="scientific">Paenarthrobacter aurescens (strain TC1)</name>
    <dbReference type="NCBI Taxonomy" id="290340"/>
    <lineage>
        <taxon>Bacteria</taxon>
        <taxon>Bacillati</taxon>
        <taxon>Actinomycetota</taxon>
        <taxon>Actinomycetes</taxon>
        <taxon>Micrococcales</taxon>
        <taxon>Micrococcaceae</taxon>
        <taxon>Paenarthrobacter</taxon>
    </lineage>
</organism>
<keyword evidence="2" id="KW-1185">Reference proteome</keyword>
<dbReference type="KEGG" id="aau:AAur_3167"/>
<dbReference type="EMBL" id="CP000474">
    <property type="protein sequence ID" value="ABM09761.1"/>
    <property type="molecule type" value="Genomic_DNA"/>
</dbReference>
<dbReference type="Proteomes" id="UP000000637">
    <property type="component" value="Chromosome"/>
</dbReference>
<dbReference type="SUPFAM" id="SSF53756">
    <property type="entry name" value="UDP-Glycosyltransferase/glycogen phosphorylase"/>
    <property type="match status" value="1"/>
</dbReference>